<accession>A0A317XFT1</accession>
<evidence type="ECO:0000256" key="2">
    <source>
        <dbReference type="ARBA" id="ARBA00004604"/>
    </source>
</evidence>
<keyword evidence="12" id="KW-1185">Reference proteome</keyword>
<feature type="compositionally biased region" description="Acidic residues" evidence="8">
    <location>
        <begin position="79"/>
        <end position="90"/>
    </location>
</feature>
<feature type="region of interest" description="Disordered" evidence="8">
    <location>
        <begin position="41"/>
        <end position="109"/>
    </location>
</feature>
<sequence>MDPTLKLLTLINVSAARPGKRQRTGNLTHYDKITSKAASASAAVASSSSSSESTAAASASPSKKAKAGSNGASAGDALVGEDSDDDDNDFAVDPKTRKGSAGSAASSSKKPLTAFDAHFGSDGPHASAIAKLPESVDKLSWTNSRVSAPSLSADLIVSTPELSDTEAAKTSYTGNPHQKVLEAFNAYILKKKGNDNAGPSKLHNTLAGQLGSYADLVHSGVNVTDRTAYRETIAMHAMSHVTKTRRRVLKNNEKLAKLSSSSSSANVNEDALGQEIRDQGFTRPKVLVLLPFRNSAVEWVDLLSKFSLCAQVDNKSRFEKEYHLPEGAIDKLADPEVAARYSKDHIETFKGNIDDSFRMGIKVTRKSLKLYSPFYDSDVIVASPLGLRLGIEKEKGDADFLSSIEMLVVDQTDVISMQNWEHLQFVFERLNQIPKQSRDTDFSRVKQWYLDNRARFFRQSILLSSYDFPQLRALYNHSLQNLAGKARSVIPVPDANSGLSQSTAGMRHTFVRFESANLLSEPDHRLQHFTTKTLATLSKSAMSASHTLIVVPSYFDFVRLDDFFRKANESRTSASTQDLSYTSISEYSRPKEITRAREAFFTGRKRFLLLTERAHFYRRFKLRGVKTIVFYQLPQNPAFFPEIEAFPFTSKSNLRTSSNKNKNSKHADFDEDDEEVDPNDVQSHILYSKYDLLQLEHVVGSEQAKDMVTATKATWKFV</sequence>
<dbReference type="GO" id="GO:0034511">
    <property type="term" value="F:U3 snoRNA binding"/>
    <property type="evidence" value="ECO:0007669"/>
    <property type="project" value="InterPro"/>
</dbReference>
<evidence type="ECO:0000256" key="8">
    <source>
        <dbReference type="SAM" id="MobiDB-lite"/>
    </source>
</evidence>
<evidence type="ECO:0000256" key="3">
    <source>
        <dbReference type="ARBA" id="ARBA00009223"/>
    </source>
</evidence>
<feature type="domain" description="UTP25 C-terminal" evidence="9">
    <location>
        <begin position="500"/>
        <end position="717"/>
    </location>
</feature>
<feature type="compositionally biased region" description="Low complexity" evidence="8">
    <location>
        <begin position="41"/>
        <end position="77"/>
    </location>
</feature>
<reference evidence="11 12" key="1">
    <citation type="journal article" date="2018" name="Mol. Biol. Evol.">
        <title>Broad Genomic Sampling Reveals a Smut Pathogenic Ancestry of the Fungal Clade Ustilaginomycotina.</title>
        <authorList>
            <person name="Kijpornyongpan T."/>
            <person name="Mondo S.J."/>
            <person name="Barry K."/>
            <person name="Sandor L."/>
            <person name="Lee J."/>
            <person name="Lipzen A."/>
            <person name="Pangilinan J."/>
            <person name="LaButti K."/>
            <person name="Hainaut M."/>
            <person name="Henrissat B."/>
            <person name="Grigoriev I.V."/>
            <person name="Spatafora J.W."/>
            <person name="Aime M.C."/>
        </authorList>
    </citation>
    <scope>NUCLEOTIDE SEQUENCE [LARGE SCALE GENOMIC DNA]</scope>
    <source>
        <strain evidence="11 12">MCA 3645</strain>
    </source>
</reference>
<dbReference type="InterPro" id="IPR027417">
    <property type="entry name" value="P-loop_NTPase"/>
</dbReference>
<comment type="function">
    <text evidence="1 7">DEAD-box RNA helicase-like protein required for pre-18S rRNA processing, specifically at sites A0, A1, and A2.</text>
</comment>
<feature type="compositionally biased region" description="Low complexity" evidence="8">
    <location>
        <begin position="99"/>
        <end position="109"/>
    </location>
</feature>
<comment type="similarity">
    <text evidence="3 7">Belongs to the UTP25 family.</text>
</comment>
<dbReference type="STRING" id="1882483.A0A317XFT1"/>
<dbReference type="Gene3D" id="3.40.50.300">
    <property type="entry name" value="P-loop containing nucleotide triphosphate hydrolases"/>
    <property type="match status" value="1"/>
</dbReference>
<dbReference type="AlphaFoldDB" id="A0A317XFT1"/>
<dbReference type="InterPro" id="IPR053939">
    <property type="entry name" value="UTP25_C"/>
</dbReference>
<keyword evidence="5 7" id="KW-0539">Nucleus</keyword>
<dbReference type="FunCoup" id="A0A317XFT1">
    <property type="interactions" value="656"/>
</dbReference>
<keyword evidence="7" id="KW-0698">rRNA processing</keyword>
<dbReference type="InParanoid" id="A0A317XFT1"/>
<evidence type="ECO:0000256" key="6">
    <source>
        <dbReference type="ARBA" id="ARBA00023274"/>
    </source>
</evidence>
<dbReference type="InterPro" id="IPR010678">
    <property type="entry name" value="UTP25"/>
</dbReference>
<evidence type="ECO:0000256" key="1">
    <source>
        <dbReference type="ARBA" id="ARBA00002883"/>
    </source>
</evidence>
<gene>
    <name evidence="11" type="ORF">BCV70DRAFT_203030</name>
</gene>
<evidence type="ECO:0000313" key="12">
    <source>
        <dbReference type="Proteomes" id="UP000246740"/>
    </source>
</evidence>
<keyword evidence="7" id="KW-0690">Ribosome biogenesis</keyword>
<comment type="subunit">
    <text evidence="7">Component of the ribosomal small subunit (SSU) processome composed of at least 40 protein subunits and snoRNA U3.</text>
</comment>
<dbReference type="GO" id="GO:0032040">
    <property type="term" value="C:small-subunit processome"/>
    <property type="evidence" value="ECO:0007669"/>
    <property type="project" value="TreeGrafter"/>
</dbReference>
<evidence type="ECO:0000313" key="11">
    <source>
        <dbReference type="EMBL" id="PWY97256.1"/>
    </source>
</evidence>
<comment type="subcellular location">
    <subcellularLocation>
        <location evidence="2 7">Nucleus</location>
        <location evidence="2 7">Nucleolus</location>
    </subcellularLocation>
</comment>
<dbReference type="EMBL" id="KZ819213">
    <property type="protein sequence ID" value="PWY97256.1"/>
    <property type="molecule type" value="Genomic_DNA"/>
</dbReference>
<dbReference type="OrthoDB" id="10264378at2759"/>
<dbReference type="GO" id="GO:0000462">
    <property type="term" value="P:maturation of SSU-rRNA from tricistronic rRNA transcript (SSU-rRNA, 5.8S rRNA, LSU-rRNA)"/>
    <property type="evidence" value="ECO:0007669"/>
    <property type="project" value="TreeGrafter"/>
</dbReference>
<keyword evidence="6 7" id="KW-0687">Ribonucleoprotein</keyword>
<dbReference type="Pfam" id="PF06862">
    <property type="entry name" value="Utp25_C"/>
    <property type="match status" value="1"/>
</dbReference>
<feature type="region of interest" description="Disordered" evidence="8">
    <location>
        <begin position="654"/>
        <end position="677"/>
    </location>
</feature>
<dbReference type="PANTHER" id="PTHR12933:SF0">
    <property type="entry name" value="U3 SMALL NUCLEOLAR RNA-ASSOCIATED PROTEIN 25 HOMOLOG"/>
    <property type="match status" value="1"/>
</dbReference>
<dbReference type="Pfam" id="PF22916">
    <property type="entry name" value="UTP25_NTPase-like"/>
    <property type="match status" value="1"/>
</dbReference>
<evidence type="ECO:0000259" key="10">
    <source>
        <dbReference type="Pfam" id="PF22916"/>
    </source>
</evidence>
<evidence type="ECO:0000256" key="5">
    <source>
        <dbReference type="ARBA" id="ARBA00023242"/>
    </source>
</evidence>
<feature type="domain" description="UTP25 NTP hydrolase-like" evidence="10">
    <location>
        <begin position="213"/>
        <end position="485"/>
    </location>
</feature>
<evidence type="ECO:0000256" key="4">
    <source>
        <dbReference type="ARBA" id="ARBA00015422"/>
    </source>
</evidence>
<organism evidence="11 12">
    <name type="scientific">Testicularia cyperi</name>
    <dbReference type="NCBI Taxonomy" id="1882483"/>
    <lineage>
        <taxon>Eukaryota</taxon>
        <taxon>Fungi</taxon>
        <taxon>Dikarya</taxon>
        <taxon>Basidiomycota</taxon>
        <taxon>Ustilaginomycotina</taxon>
        <taxon>Ustilaginomycetes</taxon>
        <taxon>Ustilaginales</taxon>
        <taxon>Anthracoideaceae</taxon>
        <taxon>Testicularia</taxon>
    </lineage>
</organism>
<evidence type="ECO:0000256" key="7">
    <source>
        <dbReference type="RuleBase" id="RU365070"/>
    </source>
</evidence>
<dbReference type="PANTHER" id="PTHR12933">
    <property type="entry name" value="ORF PROTEIN-RELATED"/>
    <property type="match status" value="1"/>
</dbReference>
<name>A0A317XFT1_9BASI</name>
<proteinExistence type="inferred from homology"/>
<dbReference type="Proteomes" id="UP000246740">
    <property type="component" value="Unassembled WGS sequence"/>
</dbReference>
<dbReference type="GO" id="GO:0019843">
    <property type="term" value="F:rRNA binding"/>
    <property type="evidence" value="ECO:0007669"/>
    <property type="project" value="TreeGrafter"/>
</dbReference>
<evidence type="ECO:0000259" key="9">
    <source>
        <dbReference type="Pfam" id="PF06862"/>
    </source>
</evidence>
<dbReference type="InterPro" id="IPR053940">
    <property type="entry name" value="UTP25_NTPase-like"/>
</dbReference>
<protein>
    <recommendedName>
        <fullName evidence="4 7">U3 small nucleolar RNA-associated protein 25</fullName>
        <shortName evidence="7">U3 snoRNA-associated protein 25</shortName>
    </recommendedName>
</protein>